<organism evidence="7 8">
    <name type="scientific">Rhodophyticola porphyridii</name>
    <dbReference type="NCBI Taxonomy" id="1852017"/>
    <lineage>
        <taxon>Bacteria</taxon>
        <taxon>Pseudomonadati</taxon>
        <taxon>Pseudomonadota</taxon>
        <taxon>Alphaproteobacteria</taxon>
        <taxon>Rhodobacterales</taxon>
        <taxon>Roseobacteraceae</taxon>
        <taxon>Rhodophyticola</taxon>
    </lineage>
</organism>
<dbReference type="RefSeq" id="WP_121897598.1">
    <property type="nucleotide sequence ID" value="NZ_RCNT01000003.1"/>
</dbReference>
<dbReference type="GO" id="GO:0070043">
    <property type="term" value="F:rRNA (guanine-N7-)-methyltransferase activity"/>
    <property type="evidence" value="ECO:0007669"/>
    <property type="project" value="UniProtKB-UniRule"/>
</dbReference>
<dbReference type="InterPro" id="IPR029063">
    <property type="entry name" value="SAM-dependent_MTases_sf"/>
</dbReference>
<dbReference type="Proteomes" id="UP000281343">
    <property type="component" value="Unassembled WGS sequence"/>
</dbReference>
<name>A0A3L9Y339_9RHOB</name>
<comment type="catalytic activity">
    <reaction evidence="6">
        <text>guanosine(527) in 16S rRNA + S-adenosyl-L-methionine = N(7)-methylguanosine(527) in 16S rRNA + S-adenosyl-L-homocysteine</text>
        <dbReference type="Rhea" id="RHEA:42732"/>
        <dbReference type="Rhea" id="RHEA-COMP:10209"/>
        <dbReference type="Rhea" id="RHEA-COMP:10210"/>
        <dbReference type="ChEBI" id="CHEBI:57856"/>
        <dbReference type="ChEBI" id="CHEBI:59789"/>
        <dbReference type="ChEBI" id="CHEBI:74269"/>
        <dbReference type="ChEBI" id="CHEBI:74480"/>
        <dbReference type="EC" id="2.1.1.170"/>
    </reaction>
</comment>
<dbReference type="GO" id="GO:0005829">
    <property type="term" value="C:cytosol"/>
    <property type="evidence" value="ECO:0007669"/>
    <property type="project" value="TreeGrafter"/>
</dbReference>
<dbReference type="Pfam" id="PF02527">
    <property type="entry name" value="GidB"/>
    <property type="match status" value="1"/>
</dbReference>
<evidence type="ECO:0000256" key="6">
    <source>
        <dbReference type="HAMAP-Rule" id="MF_00074"/>
    </source>
</evidence>
<dbReference type="SUPFAM" id="SSF53335">
    <property type="entry name" value="S-adenosyl-L-methionine-dependent methyltransferases"/>
    <property type="match status" value="1"/>
</dbReference>
<dbReference type="HAMAP" id="MF_00074">
    <property type="entry name" value="16SrRNA_methyltr_G"/>
    <property type="match status" value="1"/>
</dbReference>
<keyword evidence="5 6" id="KW-0949">S-adenosyl-L-methionine</keyword>
<dbReference type="OrthoDB" id="9808773at2"/>
<dbReference type="EMBL" id="RCNT01000003">
    <property type="protein sequence ID" value="RMA42812.1"/>
    <property type="molecule type" value="Genomic_DNA"/>
</dbReference>
<keyword evidence="1 6" id="KW-0963">Cytoplasm</keyword>
<dbReference type="InterPro" id="IPR003682">
    <property type="entry name" value="rRNA_ssu_MeTfrase_G"/>
</dbReference>
<feature type="binding site" evidence="6">
    <location>
        <position position="73"/>
    </location>
    <ligand>
        <name>S-adenosyl-L-methionine</name>
        <dbReference type="ChEBI" id="CHEBI:59789"/>
    </ligand>
</feature>
<dbReference type="EC" id="2.1.1.170" evidence="6"/>
<evidence type="ECO:0000313" key="7">
    <source>
        <dbReference type="EMBL" id="RMA42812.1"/>
    </source>
</evidence>
<keyword evidence="3 6" id="KW-0489">Methyltransferase</keyword>
<comment type="caution">
    <text evidence="7">The sequence shown here is derived from an EMBL/GenBank/DDBJ whole genome shotgun (WGS) entry which is preliminary data.</text>
</comment>
<evidence type="ECO:0000256" key="1">
    <source>
        <dbReference type="ARBA" id="ARBA00022490"/>
    </source>
</evidence>
<feature type="binding site" evidence="6">
    <location>
        <position position="141"/>
    </location>
    <ligand>
        <name>S-adenosyl-L-methionine</name>
        <dbReference type="ChEBI" id="CHEBI:59789"/>
    </ligand>
</feature>
<comment type="similarity">
    <text evidence="6">Belongs to the methyltransferase superfamily. RNA methyltransferase RsmG family.</text>
</comment>
<keyword evidence="4 6" id="KW-0808">Transferase</keyword>
<feature type="binding site" evidence="6">
    <location>
        <begin position="127"/>
        <end position="128"/>
    </location>
    <ligand>
        <name>S-adenosyl-L-methionine</name>
        <dbReference type="ChEBI" id="CHEBI:59789"/>
    </ligand>
</feature>
<evidence type="ECO:0000256" key="3">
    <source>
        <dbReference type="ARBA" id="ARBA00022603"/>
    </source>
</evidence>
<accession>A0A3L9Y339</accession>
<comment type="caution">
    <text evidence="6">Lacks conserved residue(s) required for the propagation of feature annotation.</text>
</comment>
<feature type="binding site" evidence="6">
    <location>
        <position position="78"/>
    </location>
    <ligand>
        <name>S-adenosyl-L-methionine</name>
        <dbReference type="ChEBI" id="CHEBI:59789"/>
    </ligand>
</feature>
<proteinExistence type="inferred from homology"/>
<evidence type="ECO:0000313" key="8">
    <source>
        <dbReference type="Proteomes" id="UP000281343"/>
    </source>
</evidence>
<keyword evidence="2 6" id="KW-0698">rRNA processing</keyword>
<dbReference type="PANTHER" id="PTHR31760:SF0">
    <property type="entry name" value="S-ADENOSYL-L-METHIONINE-DEPENDENT METHYLTRANSFERASES SUPERFAMILY PROTEIN"/>
    <property type="match status" value="1"/>
</dbReference>
<evidence type="ECO:0000256" key="2">
    <source>
        <dbReference type="ARBA" id="ARBA00022552"/>
    </source>
</evidence>
<dbReference type="AlphaFoldDB" id="A0A3L9Y339"/>
<dbReference type="NCBIfam" id="TIGR00138">
    <property type="entry name" value="rsmG_gidB"/>
    <property type="match status" value="1"/>
</dbReference>
<gene>
    <name evidence="6 7" type="primary">rsmG</name>
    <name evidence="7" type="ORF">D9R08_08535</name>
</gene>
<dbReference type="PANTHER" id="PTHR31760">
    <property type="entry name" value="S-ADENOSYL-L-METHIONINE-DEPENDENT METHYLTRANSFERASES SUPERFAMILY PROTEIN"/>
    <property type="match status" value="1"/>
</dbReference>
<protein>
    <recommendedName>
        <fullName evidence="6">Ribosomal RNA small subunit methyltransferase G</fullName>
        <ecNumber evidence="6">2.1.1.170</ecNumber>
    </recommendedName>
    <alternativeName>
        <fullName evidence="6">16S rRNA 7-methylguanosine methyltransferase</fullName>
        <shortName evidence="6">16S rRNA m7G methyltransferase</shortName>
    </alternativeName>
</protein>
<evidence type="ECO:0000256" key="5">
    <source>
        <dbReference type="ARBA" id="ARBA00022691"/>
    </source>
</evidence>
<dbReference type="PIRSF" id="PIRSF003078">
    <property type="entry name" value="GidB"/>
    <property type="match status" value="1"/>
</dbReference>
<dbReference type="Gene3D" id="3.40.50.150">
    <property type="entry name" value="Vaccinia Virus protein VP39"/>
    <property type="match status" value="1"/>
</dbReference>
<reference evidence="7 8" key="1">
    <citation type="submission" date="2018-10" db="EMBL/GenBank/DDBJ databases">
        <authorList>
            <person name="Jung H.S."/>
            <person name="Jeon C.O."/>
        </authorList>
    </citation>
    <scope>NUCLEOTIDE SEQUENCE [LARGE SCALE GENOMIC DNA]</scope>
    <source>
        <strain evidence="7 8">MA-7-27</strain>
    </source>
</reference>
<evidence type="ECO:0000256" key="4">
    <source>
        <dbReference type="ARBA" id="ARBA00022679"/>
    </source>
</evidence>
<comment type="subcellular location">
    <subcellularLocation>
        <location evidence="6">Cytoplasm</location>
    </subcellularLocation>
</comment>
<comment type="function">
    <text evidence="6">Specifically methylates the N7 position of guanine in position 527 of 16S rRNA.</text>
</comment>
<sequence>MTEAEAQGRLAADVSRETWDRLVTFAEALVKWQKAINLVAPGSLDALWQRHFLDSAQIFPLRQKESGLWLDIGSGGGFPGLVCAILAAEKAPELRFTFIESDLRKCSFLRDVARQTGVRISVLTRRIEDAPPQSAAIISARALAPLGRLCELAAPHLAPDGVCLFQKGANHATELDVARAEWHMKVTEVESQTAAGAVIYKIEELARV</sequence>
<keyword evidence="8" id="KW-1185">Reference proteome</keyword>